<dbReference type="Proteomes" id="UP001299970">
    <property type="component" value="Unassembled WGS sequence"/>
</dbReference>
<protein>
    <submittedName>
        <fullName evidence="1">Uncharacterized protein</fullName>
    </submittedName>
</protein>
<sequence>MDESRVTPIRERTSVYAGAFVEAARRDVVRELARVRLDVAFIDQLLLERSDALTKRMVVAALGRLDDLILQMSQAMHADISADYRALEV</sequence>
<keyword evidence="2" id="KW-1185">Reference proteome</keyword>
<dbReference type="RefSeq" id="WP_241035290.1">
    <property type="nucleotide sequence ID" value="NZ_BAAAJF010000018.1"/>
</dbReference>
<accession>A0ABS9T9U1</accession>
<evidence type="ECO:0000313" key="2">
    <source>
        <dbReference type="Proteomes" id="UP001299970"/>
    </source>
</evidence>
<gene>
    <name evidence="1" type="ORF">MMF94_06190</name>
</gene>
<name>A0ABS9T9U1_9PSEU</name>
<dbReference type="EMBL" id="JAKXMK010000004">
    <property type="protein sequence ID" value="MCH6165266.1"/>
    <property type="molecule type" value="Genomic_DNA"/>
</dbReference>
<organism evidence="1 2">
    <name type="scientific">Pseudonocardia alaniniphila</name>
    <dbReference type="NCBI Taxonomy" id="75291"/>
    <lineage>
        <taxon>Bacteria</taxon>
        <taxon>Bacillati</taxon>
        <taxon>Actinomycetota</taxon>
        <taxon>Actinomycetes</taxon>
        <taxon>Pseudonocardiales</taxon>
        <taxon>Pseudonocardiaceae</taxon>
        <taxon>Pseudonocardia</taxon>
    </lineage>
</organism>
<comment type="caution">
    <text evidence="1">The sequence shown here is derived from an EMBL/GenBank/DDBJ whole genome shotgun (WGS) entry which is preliminary data.</text>
</comment>
<reference evidence="1 2" key="1">
    <citation type="submission" date="2022-03" db="EMBL/GenBank/DDBJ databases">
        <title>Pseudonocardia alaer sp. nov., a novel actinomycete isolated from reed forest soil.</title>
        <authorList>
            <person name="Wang L."/>
        </authorList>
    </citation>
    <scope>NUCLEOTIDE SEQUENCE [LARGE SCALE GENOMIC DNA]</scope>
    <source>
        <strain evidence="1 2">Y-16303</strain>
    </source>
</reference>
<evidence type="ECO:0000313" key="1">
    <source>
        <dbReference type="EMBL" id="MCH6165266.1"/>
    </source>
</evidence>
<proteinExistence type="predicted"/>